<evidence type="ECO:0000313" key="1">
    <source>
        <dbReference type="EMBL" id="TGZ62374.1"/>
    </source>
</evidence>
<accession>A0A4V3SDY1</accession>
<keyword evidence="2" id="KW-1185">Reference proteome</keyword>
<dbReference type="EMBL" id="SJOL01007565">
    <property type="protein sequence ID" value="TGZ62374.1"/>
    <property type="molecule type" value="Genomic_DNA"/>
</dbReference>
<protein>
    <submittedName>
        <fullName evidence="1">Uncharacterized protein</fullName>
    </submittedName>
</protein>
<sequence>MGDFLELHRGLPCTTHRIRQPRLSGTLNLTPMHFQRCFVDDPGKQSRSAASGCRLLECCAVGRLHKPVHSNPCPGLYETGPVSPVVLVNSTLCPFIHEPTQNCQTFRGRYHEETLKLTYVCCATLLQQLFLTGFTTVDLPSSWFITLINVTRKVACV</sequence>
<dbReference type="AlphaFoldDB" id="A0A4V3SDY1"/>
<name>A0A4V3SDY1_OPIFE</name>
<proteinExistence type="predicted"/>
<organism evidence="1 2">
    <name type="scientific">Opisthorchis felineus</name>
    <dbReference type="NCBI Taxonomy" id="147828"/>
    <lineage>
        <taxon>Eukaryota</taxon>
        <taxon>Metazoa</taxon>
        <taxon>Spiralia</taxon>
        <taxon>Lophotrochozoa</taxon>
        <taxon>Platyhelminthes</taxon>
        <taxon>Trematoda</taxon>
        <taxon>Digenea</taxon>
        <taxon>Opisthorchiida</taxon>
        <taxon>Opisthorchiata</taxon>
        <taxon>Opisthorchiidae</taxon>
        <taxon>Opisthorchis</taxon>
    </lineage>
</organism>
<evidence type="ECO:0000313" key="2">
    <source>
        <dbReference type="Proteomes" id="UP000308267"/>
    </source>
</evidence>
<gene>
    <name evidence="1" type="ORF">CRM22_007477</name>
</gene>
<reference evidence="1 2" key="1">
    <citation type="journal article" date="2019" name="BMC Genomics">
        <title>New insights from Opisthorchis felineus genome: update on genomics of the epidemiologically important liver flukes.</title>
        <authorList>
            <person name="Ershov N.I."/>
            <person name="Mordvinov V.A."/>
            <person name="Prokhortchouk E.B."/>
            <person name="Pakharukova M.Y."/>
            <person name="Gunbin K.V."/>
            <person name="Ustyantsev K."/>
            <person name="Genaev M.A."/>
            <person name="Blinov A.G."/>
            <person name="Mazur A."/>
            <person name="Boulygina E."/>
            <person name="Tsygankova S."/>
            <person name="Khrameeva E."/>
            <person name="Chekanov N."/>
            <person name="Fan G."/>
            <person name="Xiao A."/>
            <person name="Zhang H."/>
            <person name="Xu X."/>
            <person name="Yang H."/>
            <person name="Solovyev V."/>
            <person name="Lee S.M."/>
            <person name="Liu X."/>
            <person name="Afonnikov D.A."/>
            <person name="Skryabin K.G."/>
        </authorList>
    </citation>
    <scope>NUCLEOTIDE SEQUENCE [LARGE SCALE GENOMIC DNA]</scope>
    <source>
        <strain evidence="1">AK-0245</strain>
        <tissue evidence="1">Whole organism</tissue>
    </source>
</reference>
<dbReference type="Proteomes" id="UP000308267">
    <property type="component" value="Unassembled WGS sequence"/>
</dbReference>
<comment type="caution">
    <text evidence="1">The sequence shown here is derived from an EMBL/GenBank/DDBJ whole genome shotgun (WGS) entry which is preliminary data.</text>
</comment>